<evidence type="ECO:0000259" key="1">
    <source>
        <dbReference type="PROSITE" id="PS50801"/>
    </source>
</evidence>
<name>A4TUA0_9PROT</name>
<dbReference type="GO" id="GO:0043856">
    <property type="term" value="F:anti-sigma factor antagonist activity"/>
    <property type="evidence" value="ECO:0007669"/>
    <property type="project" value="TreeGrafter"/>
</dbReference>
<dbReference type="InterPro" id="IPR002645">
    <property type="entry name" value="STAS_dom"/>
</dbReference>
<protein>
    <submittedName>
        <fullName evidence="2">Anti-anti-sigma regulatory factor (Antagonist of anti-sigma factor)</fullName>
    </submittedName>
</protein>
<evidence type="ECO:0000313" key="2">
    <source>
        <dbReference type="EMBL" id="CAM74207.1"/>
    </source>
</evidence>
<dbReference type="PROSITE" id="PS50801">
    <property type="entry name" value="STAS"/>
    <property type="match status" value="1"/>
</dbReference>
<accession>A4TUA0</accession>
<dbReference type="AlphaFoldDB" id="A4TUA0"/>
<organism evidence="2">
    <name type="scientific">Magnetospirillum gryphiswaldense</name>
    <dbReference type="NCBI Taxonomy" id="55518"/>
    <lineage>
        <taxon>Bacteria</taxon>
        <taxon>Pseudomonadati</taxon>
        <taxon>Pseudomonadota</taxon>
        <taxon>Alphaproteobacteria</taxon>
        <taxon>Rhodospirillales</taxon>
        <taxon>Rhodospirillaceae</taxon>
        <taxon>Magnetospirillum</taxon>
    </lineage>
</organism>
<reference evidence="2" key="1">
    <citation type="journal article" date="2007" name="J. Bacteriol.">
        <title>Comparative genome analysis of four magnetotactic bacteria reveals a complex set of group-specific genes implicated in magnetosome biomineralization and function.</title>
        <authorList>
            <person name="Richter M."/>
            <person name="Kube M."/>
            <person name="Bazylinski D.A."/>
            <person name="Lombardot T."/>
            <person name="Gloeckner F.O."/>
            <person name="Reinhardt R."/>
            <person name="Schueler D."/>
        </authorList>
    </citation>
    <scope>NUCLEOTIDE SEQUENCE</scope>
    <source>
        <strain evidence="2">MSR-1</strain>
    </source>
</reference>
<dbReference type="CDD" id="cd07043">
    <property type="entry name" value="STAS_anti-anti-sigma_factors"/>
    <property type="match status" value="1"/>
</dbReference>
<feature type="domain" description="STAS" evidence="1">
    <location>
        <begin position="14"/>
        <end position="102"/>
    </location>
</feature>
<dbReference type="Pfam" id="PF01740">
    <property type="entry name" value="STAS"/>
    <property type="match status" value="1"/>
</dbReference>
<dbReference type="InterPro" id="IPR036513">
    <property type="entry name" value="STAS_dom_sf"/>
</dbReference>
<gene>
    <name evidence="2" type="ORF">MGR_2967</name>
</gene>
<dbReference type="Gene3D" id="3.30.750.24">
    <property type="entry name" value="STAS domain"/>
    <property type="match status" value="1"/>
</dbReference>
<dbReference type="PANTHER" id="PTHR33495">
    <property type="entry name" value="ANTI-SIGMA FACTOR ANTAGONIST TM_1081-RELATED-RELATED"/>
    <property type="match status" value="1"/>
</dbReference>
<dbReference type="EMBL" id="CU459003">
    <property type="protein sequence ID" value="CAM74207.1"/>
    <property type="molecule type" value="Genomic_DNA"/>
</dbReference>
<proteinExistence type="predicted"/>
<dbReference type="SUPFAM" id="SSF52091">
    <property type="entry name" value="SpoIIaa-like"/>
    <property type="match status" value="1"/>
</dbReference>
<sequence>MKYRIIDGPSGPTLVLSDQLLFDHRDLFEGAIDKLLARQPTKVVVDMAGLDYMDSAGLGMLLTLRDRATRAGALVCLRNPGIDVAELLRLACFESLFAIEQA</sequence>
<dbReference type="RefSeq" id="WP_024082376.1">
    <property type="nucleotide sequence ID" value="NZ_CP027527.1"/>
</dbReference>